<dbReference type="InterPro" id="IPR005787">
    <property type="entry name" value="Thr_deHydtase_biosynth"/>
</dbReference>
<sequence>MLCDYLVQILTARVYEVAQETPLEIAPLLSKRLSNNLLLKREDMQSVFSFKLRGAYNKMANLTPEMLEQGVIAASAGNHAQGVALAASKLGTRAIIVMPKTTPQVKVDAVKARGGEVILHGNNYDDACGYARELGTQKNLTFIHPFDDPHVIAGQGTIGMEILRQYQKPIHAIFVAIGGGGLIAGIAAYVKRLRPEIKIIGVEPIDADAMYQSLQLGQRVRLSQVGLFADGVAVRQVGEETFKLCQHYVDDIIRVTTDDTCAAIKDVFQDTRSIVEPAGGLAIAGAKAYVEREGIEGENLVAIACGANMNFDRLRFVAERAEFGERREAIFAVTIPEKPGSLHKFCECIGKRNLTEFNYRIASEKEAQIFVGVQIQNHADGIKIAETITNCGFPIMDLTDDELTKMHLRHMVGGRSPLAHNELLYRFEFPERPGALMQFVSSMSPNWNISLFHYRNNGSDYGRIVVGMQVPPEEMEEWQAFLDTLGYQYWDENKNPAYKLFLG</sequence>
<reference evidence="16 17" key="1">
    <citation type="submission" date="2017-06" db="EMBL/GenBank/DDBJ databases">
        <title>Genome sequencing of cyanobaciteial culture collection at National Institute for Environmental Studies (NIES).</title>
        <authorList>
            <person name="Hirose Y."/>
            <person name="Shimura Y."/>
            <person name="Fujisawa T."/>
            <person name="Nakamura Y."/>
            <person name="Kawachi M."/>
        </authorList>
    </citation>
    <scope>NUCLEOTIDE SEQUENCE [LARGE SCALE GENOMIC DNA]</scope>
    <source>
        <strain evidence="16 17">NIES-267</strain>
    </source>
</reference>
<dbReference type="NCBIfam" id="NF009130">
    <property type="entry name" value="PRK12483.1"/>
    <property type="match status" value="1"/>
</dbReference>
<comment type="similarity">
    <text evidence="4 13">Belongs to the serine/threonine dehydratase family.</text>
</comment>
<organism evidence="16 17">
    <name type="scientific">Calothrix parasitica NIES-267</name>
    <dbReference type="NCBI Taxonomy" id="1973488"/>
    <lineage>
        <taxon>Bacteria</taxon>
        <taxon>Bacillati</taxon>
        <taxon>Cyanobacteriota</taxon>
        <taxon>Cyanophyceae</taxon>
        <taxon>Nostocales</taxon>
        <taxon>Calotrichaceae</taxon>
        <taxon>Calothrix</taxon>
    </lineage>
</organism>
<dbReference type="CDD" id="cd04907">
    <property type="entry name" value="ACT_ThrD-I_2"/>
    <property type="match status" value="1"/>
</dbReference>
<evidence type="ECO:0000259" key="15">
    <source>
        <dbReference type="PROSITE" id="PS51672"/>
    </source>
</evidence>
<comment type="cofactor">
    <cofactor evidence="2 13">
        <name>pyridoxal 5'-phosphate</name>
        <dbReference type="ChEBI" id="CHEBI:597326"/>
    </cofactor>
</comment>
<dbReference type="EMBL" id="AP018227">
    <property type="protein sequence ID" value="BAY80748.1"/>
    <property type="molecule type" value="Genomic_DNA"/>
</dbReference>
<dbReference type="InterPro" id="IPR001721">
    <property type="entry name" value="TD_ACT-like"/>
</dbReference>
<dbReference type="CDD" id="cd04906">
    <property type="entry name" value="ACT_ThrD-I_1"/>
    <property type="match status" value="1"/>
</dbReference>
<dbReference type="InterPro" id="IPR000634">
    <property type="entry name" value="Ser/Thr_deHydtase_PyrdxlP-BS"/>
</dbReference>
<evidence type="ECO:0000256" key="7">
    <source>
        <dbReference type="ARBA" id="ARBA00022624"/>
    </source>
</evidence>
<evidence type="ECO:0000256" key="10">
    <source>
        <dbReference type="ARBA" id="ARBA00023239"/>
    </source>
</evidence>
<evidence type="ECO:0000313" key="17">
    <source>
        <dbReference type="Proteomes" id="UP000218418"/>
    </source>
</evidence>
<dbReference type="PROSITE" id="PS51672">
    <property type="entry name" value="ACT_LIKE"/>
    <property type="match status" value="2"/>
</dbReference>
<keyword evidence="11 13" id="KW-0100">Branched-chain amino acid biosynthesis</keyword>
<dbReference type="InterPro" id="IPR050147">
    <property type="entry name" value="Ser/Thr_Dehydratase"/>
</dbReference>
<dbReference type="PROSITE" id="PS00165">
    <property type="entry name" value="DEHYDRATASE_SER_THR"/>
    <property type="match status" value="1"/>
</dbReference>
<dbReference type="PANTHER" id="PTHR48078:SF11">
    <property type="entry name" value="THREONINE DEHYDRATASE, MITOCHONDRIAL"/>
    <property type="match status" value="1"/>
</dbReference>
<dbReference type="Gene3D" id="3.40.50.1100">
    <property type="match status" value="2"/>
</dbReference>
<dbReference type="GO" id="GO:0006565">
    <property type="term" value="P:L-serine catabolic process"/>
    <property type="evidence" value="ECO:0007669"/>
    <property type="project" value="TreeGrafter"/>
</dbReference>
<dbReference type="NCBIfam" id="TIGR01124">
    <property type="entry name" value="ilvA_2Cterm"/>
    <property type="match status" value="1"/>
</dbReference>
<dbReference type="OrthoDB" id="9811476at2"/>
<dbReference type="EC" id="4.3.1.19" evidence="13"/>
<keyword evidence="14" id="KW-0812">Transmembrane</keyword>
<keyword evidence="14" id="KW-0472">Membrane</keyword>
<dbReference type="InterPro" id="IPR001926">
    <property type="entry name" value="TrpB-like_PALP"/>
</dbReference>
<keyword evidence="8" id="KW-0677">Repeat</keyword>
<evidence type="ECO:0000256" key="13">
    <source>
        <dbReference type="RuleBase" id="RU362012"/>
    </source>
</evidence>
<dbReference type="GO" id="GO:0003941">
    <property type="term" value="F:L-serine ammonia-lyase activity"/>
    <property type="evidence" value="ECO:0007669"/>
    <property type="project" value="TreeGrafter"/>
</dbReference>
<keyword evidence="17" id="KW-1185">Reference proteome</keyword>
<evidence type="ECO:0000256" key="3">
    <source>
        <dbReference type="ARBA" id="ARBA00004810"/>
    </source>
</evidence>
<evidence type="ECO:0000256" key="11">
    <source>
        <dbReference type="ARBA" id="ARBA00023304"/>
    </source>
</evidence>
<comment type="catalytic activity">
    <reaction evidence="1 13">
        <text>L-threonine = 2-oxobutanoate + NH4(+)</text>
        <dbReference type="Rhea" id="RHEA:22108"/>
        <dbReference type="ChEBI" id="CHEBI:16763"/>
        <dbReference type="ChEBI" id="CHEBI:28938"/>
        <dbReference type="ChEBI" id="CHEBI:57926"/>
        <dbReference type="EC" id="4.3.1.19"/>
    </reaction>
</comment>
<evidence type="ECO:0000256" key="12">
    <source>
        <dbReference type="ARBA" id="ARBA00025527"/>
    </source>
</evidence>
<evidence type="ECO:0000313" key="16">
    <source>
        <dbReference type="EMBL" id="BAY80748.1"/>
    </source>
</evidence>
<keyword evidence="10 13" id="KW-0456">Lyase</keyword>
<proteinExistence type="inferred from homology"/>
<name>A0A1Z4LI36_9CYAN</name>
<dbReference type="PANTHER" id="PTHR48078">
    <property type="entry name" value="THREONINE DEHYDRATASE, MITOCHONDRIAL-RELATED"/>
    <property type="match status" value="1"/>
</dbReference>
<evidence type="ECO:0000256" key="8">
    <source>
        <dbReference type="ARBA" id="ARBA00022737"/>
    </source>
</evidence>
<evidence type="ECO:0000256" key="6">
    <source>
        <dbReference type="ARBA" id="ARBA00022605"/>
    </source>
</evidence>
<dbReference type="SUPFAM" id="SSF55021">
    <property type="entry name" value="ACT-like"/>
    <property type="match status" value="1"/>
</dbReference>
<feature type="transmembrane region" description="Helical" evidence="14">
    <location>
        <begin position="170"/>
        <end position="190"/>
    </location>
</feature>
<dbReference type="FunFam" id="3.40.50.1100:FF:000008">
    <property type="entry name" value="L-threonine dehydratase"/>
    <property type="match status" value="1"/>
</dbReference>
<dbReference type="AlphaFoldDB" id="A0A1Z4LI36"/>
<dbReference type="GO" id="GO:0006567">
    <property type="term" value="P:L-threonine catabolic process"/>
    <property type="evidence" value="ECO:0007669"/>
    <property type="project" value="TreeGrafter"/>
</dbReference>
<dbReference type="NCBIfam" id="NF006674">
    <property type="entry name" value="PRK09224.1"/>
    <property type="match status" value="1"/>
</dbReference>
<evidence type="ECO:0000256" key="2">
    <source>
        <dbReference type="ARBA" id="ARBA00001933"/>
    </source>
</evidence>
<evidence type="ECO:0000256" key="14">
    <source>
        <dbReference type="SAM" id="Phobius"/>
    </source>
</evidence>
<dbReference type="Proteomes" id="UP000218418">
    <property type="component" value="Chromosome"/>
</dbReference>
<dbReference type="FunFam" id="3.40.1020.10:FF:000001">
    <property type="entry name" value="L-threonine dehydratase"/>
    <property type="match status" value="1"/>
</dbReference>
<feature type="domain" description="ACT-like" evidence="15">
    <location>
        <begin position="423"/>
        <end position="494"/>
    </location>
</feature>
<protein>
    <recommendedName>
        <fullName evidence="13">L-threonine dehydratase</fullName>
        <ecNumber evidence="13">4.3.1.19</ecNumber>
    </recommendedName>
    <alternativeName>
        <fullName evidence="13">Threonine deaminase</fullName>
    </alternativeName>
</protein>
<evidence type="ECO:0000256" key="1">
    <source>
        <dbReference type="ARBA" id="ARBA00001274"/>
    </source>
</evidence>
<dbReference type="InterPro" id="IPR045865">
    <property type="entry name" value="ACT-like_dom_sf"/>
</dbReference>
<dbReference type="InterPro" id="IPR038110">
    <property type="entry name" value="TD_ACT-like_sf"/>
</dbReference>
<evidence type="ECO:0000256" key="5">
    <source>
        <dbReference type="ARBA" id="ARBA00011881"/>
    </source>
</evidence>
<accession>A0A1Z4LI36</accession>
<dbReference type="GO" id="GO:0009097">
    <property type="term" value="P:isoleucine biosynthetic process"/>
    <property type="evidence" value="ECO:0007669"/>
    <property type="project" value="UniProtKB-UniRule"/>
</dbReference>
<comment type="pathway">
    <text evidence="3 13">Amino-acid biosynthesis; L-isoleucine biosynthesis; 2-oxobutanoate from L-threonine: step 1/1.</text>
</comment>
<keyword evidence="9 13" id="KW-0663">Pyridoxal phosphate</keyword>
<dbReference type="UniPathway" id="UPA00047">
    <property type="reaction ID" value="UER00054"/>
</dbReference>
<dbReference type="Pfam" id="PF00291">
    <property type="entry name" value="PALP"/>
    <property type="match status" value="1"/>
</dbReference>
<dbReference type="SUPFAM" id="SSF53686">
    <property type="entry name" value="Tryptophan synthase beta subunit-like PLP-dependent enzymes"/>
    <property type="match status" value="1"/>
</dbReference>
<comment type="subunit">
    <text evidence="5 13">Homotetramer.</text>
</comment>
<comment type="function">
    <text evidence="12 13">Catalyzes the anaerobic formation of alpha-ketobutyrate and ammonia from threonine in a two-step reaction. The first step involved a dehydration of threonine and a production of enamine intermediates (aminocrotonate), which tautomerizes to its imine form (iminobutyrate). Both intermediates are unstable and short-lived. The second step is the nonenzymatic hydrolysis of the enamine/imine intermediates to form 2-ketobutyrate and free ammonia. In the low water environment of the cell, the second step is accelerated by RidA.</text>
</comment>
<keyword evidence="7 13" id="KW-0412">Isoleucine biosynthesis</keyword>
<evidence type="ECO:0000256" key="9">
    <source>
        <dbReference type="ARBA" id="ARBA00022898"/>
    </source>
</evidence>
<evidence type="ECO:0000256" key="4">
    <source>
        <dbReference type="ARBA" id="ARBA00010869"/>
    </source>
</evidence>
<gene>
    <name evidence="13" type="primary">ilvA</name>
    <name evidence="16" type="ORF">NIES267_02050</name>
</gene>
<dbReference type="Gene3D" id="3.40.1020.10">
    <property type="entry name" value="Biosynthetic Threonine Deaminase, Domain 3"/>
    <property type="match status" value="1"/>
</dbReference>
<dbReference type="Pfam" id="PF00585">
    <property type="entry name" value="Thr_dehydrat_C"/>
    <property type="match status" value="2"/>
</dbReference>
<feature type="domain" description="ACT-like" evidence="15">
    <location>
        <begin position="329"/>
        <end position="400"/>
    </location>
</feature>
<dbReference type="GO" id="GO:0030170">
    <property type="term" value="F:pyridoxal phosphate binding"/>
    <property type="evidence" value="ECO:0007669"/>
    <property type="project" value="InterPro"/>
</dbReference>
<dbReference type="CDD" id="cd01562">
    <property type="entry name" value="Thr-dehyd"/>
    <property type="match status" value="1"/>
</dbReference>
<dbReference type="InterPro" id="IPR036052">
    <property type="entry name" value="TrpB-like_PALP_sf"/>
</dbReference>
<keyword evidence="6 13" id="KW-0028">Amino-acid biosynthesis</keyword>
<keyword evidence="14" id="KW-1133">Transmembrane helix</keyword>
<dbReference type="GO" id="GO:0004794">
    <property type="term" value="F:threonine deaminase activity"/>
    <property type="evidence" value="ECO:0007669"/>
    <property type="project" value="UniProtKB-UniRule"/>
</dbReference>